<keyword evidence="1" id="KW-0812">Transmembrane</keyword>
<name>A0ABN3FFQ3_9ACTN</name>
<proteinExistence type="predicted"/>
<comment type="caution">
    <text evidence="2">The sequence shown here is derived from an EMBL/GenBank/DDBJ whole genome shotgun (WGS) entry which is preliminary data.</text>
</comment>
<evidence type="ECO:0000313" key="2">
    <source>
        <dbReference type="EMBL" id="GAA2328703.1"/>
    </source>
</evidence>
<keyword evidence="1" id="KW-0472">Membrane</keyword>
<evidence type="ECO:0008006" key="4">
    <source>
        <dbReference type="Google" id="ProtNLM"/>
    </source>
</evidence>
<gene>
    <name evidence="2" type="ORF">GCM10010246_09020</name>
</gene>
<feature type="transmembrane region" description="Helical" evidence="1">
    <location>
        <begin position="37"/>
        <end position="56"/>
    </location>
</feature>
<feature type="transmembrane region" description="Helical" evidence="1">
    <location>
        <begin position="119"/>
        <end position="140"/>
    </location>
</feature>
<protein>
    <recommendedName>
        <fullName evidence="4">Integral membrane protein</fullName>
    </recommendedName>
</protein>
<evidence type="ECO:0000256" key="1">
    <source>
        <dbReference type="SAM" id="Phobius"/>
    </source>
</evidence>
<organism evidence="2 3">
    <name type="scientific">Streptomyces cuspidosporus</name>
    <dbReference type="NCBI Taxonomy" id="66882"/>
    <lineage>
        <taxon>Bacteria</taxon>
        <taxon>Bacillati</taxon>
        <taxon>Actinomycetota</taxon>
        <taxon>Actinomycetes</taxon>
        <taxon>Kitasatosporales</taxon>
        <taxon>Streptomycetaceae</taxon>
        <taxon>Streptomyces</taxon>
    </lineage>
</organism>
<dbReference type="Proteomes" id="UP001500253">
    <property type="component" value="Unassembled WGS sequence"/>
</dbReference>
<evidence type="ECO:0000313" key="3">
    <source>
        <dbReference type="Proteomes" id="UP001500253"/>
    </source>
</evidence>
<keyword evidence="3" id="KW-1185">Reference proteome</keyword>
<feature type="transmembrane region" description="Helical" evidence="1">
    <location>
        <begin position="62"/>
        <end position="84"/>
    </location>
</feature>
<reference evidence="2 3" key="1">
    <citation type="journal article" date="2019" name="Int. J. Syst. Evol. Microbiol.">
        <title>The Global Catalogue of Microorganisms (GCM) 10K type strain sequencing project: providing services to taxonomists for standard genome sequencing and annotation.</title>
        <authorList>
            <consortium name="The Broad Institute Genomics Platform"/>
            <consortium name="The Broad Institute Genome Sequencing Center for Infectious Disease"/>
            <person name="Wu L."/>
            <person name="Ma J."/>
        </authorList>
    </citation>
    <scope>NUCLEOTIDE SEQUENCE [LARGE SCALE GENOMIC DNA]</scope>
    <source>
        <strain evidence="2 3">JCM 4316</strain>
    </source>
</reference>
<keyword evidence="1" id="KW-1133">Transmembrane helix</keyword>
<dbReference type="EMBL" id="BAAASD010000003">
    <property type="protein sequence ID" value="GAA2328703.1"/>
    <property type="molecule type" value="Genomic_DNA"/>
</dbReference>
<feature type="transmembrane region" description="Helical" evidence="1">
    <location>
        <begin position="96"/>
        <end position="113"/>
    </location>
</feature>
<dbReference type="RefSeq" id="WP_346173163.1">
    <property type="nucleotide sequence ID" value="NZ_BAAASD010000003.1"/>
</dbReference>
<sequence>MNAPTAPTAAPARHRHHPHLRLPHPHVRARPHPSASWVVPVVLGVLFGGWAMFITHNEGTPVGWAGLLGAVAAVVAGTLCYLIGRFGPALMPELRAAAYGAFFGCAFGFLYSLSEHAVFRSSIMGLAGGLGMYAASFYVFHTHTRTQTDDRGARGD</sequence>
<accession>A0ABN3FFQ3</accession>